<accession>A0ABX3ARW6</accession>
<organism evidence="1 2">
    <name type="scientific">Aliivibrio logei 5S-186</name>
    <dbReference type="NCBI Taxonomy" id="626086"/>
    <lineage>
        <taxon>Bacteria</taxon>
        <taxon>Pseudomonadati</taxon>
        <taxon>Pseudomonadota</taxon>
        <taxon>Gammaproteobacteria</taxon>
        <taxon>Vibrionales</taxon>
        <taxon>Vibrionaceae</taxon>
        <taxon>Aliivibrio</taxon>
    </lineage>
</organism>
<dbReference type="EMBL" id="AJYJ02000132">
    <property type="protein sequence ID" value="OEF10369.1"/>
    <property type="molecule type" value="Genomic_DNA"/>
</dbReference>
<dbReference type="Proteomes" id="UP000095059">
    <property type="component" value="Unassembled WGS sequence"/>
</dbReference>
<dbReference type="Pfam" id="PF10109">
    <property type="entry name" value="Phage_TAC_7"/>
    <property type="match status" value="1"/>
</dbReference>
<dbReference type="InterPro" id="IPR019289">
    <property type="entry name" value="Phage_tail_E/E"/>
</dbReference>
<comment type="caution">
    <text evidence="1">The sequence shown here is derived from an EMBL/GenBank/DDBJ whole genome shotgun (WGS) entry which is preliminary data.</text>
</comment>
<evidence type="ECO:0000313" key="1">
    <source>
        <dbReference type="EMBL" id="OEF10369.1"/>
    </source>
</evidence>
<sequence length="89" mass="10085">MNKKMFTVKLATPMEVDGKEVDELELRKPCAGDLRGLNLVSVVEMDFDAACTLLPRISKLNERDILNMEAENFPPILTEIASFFVDMKH</sequence>
<keyword evidence="2" id="KW-1185">Reference proteome</keyword>
<protein>
    <submittedName>
        <fullName evidence="1">Phage tail protein</fullName>
    </submittedName>
</protein>
<dbReference type="RefSeq" id="WP_017020730.1">
    <property type="nucleotide sequence ID" value="NZ_AJYJ02000132.1"/>
</dbReference>
<reference evidence="1 2" key="1">
    <citation type="journal article" date="2012" name="Science">
        <title>Ecological populations of bacteria act as socially cohesive units of antibiotic production and resistance.</title>
        <authorList>
            <person name="Cordero O.X."/>
            <person name="Wildschutte H."/>
            <person name="Kirkup B."/>
            <person name="Proehl S."/>
            <person name="Ngo L."/>
            <person name="Hussain F."/>
            <person name="Le Roux F."/>
            <person name="Mincer T."/>
            <person name="Polz M.F."/>
        </authorList>
    </citation>
    <scope>NUCLEOTIDE SEQUENCE [LARGE SCALE GENOMIC DNA]</scope>
    <source>
        <strain evidence="1 2">5S-186</strain>
    </source>
</reference>
<gene>
    <name evidence="1" type="ORF">A1Q5_13290</name>
</gene>
<evidence type="ECO:0000313" key="2">
    <source>
        <dbReference type="Proteomes" id="UP000095059"/>
    </source>
</evidence>
<proteinExistence type="predicted"/>
<name>A0ABX3ARW6_ALILO</name>